<dbReference type="InterPro" id="IPR035979">
    <property type="entry name" value="RBD_domain_sf"/>
</dbReference>
<evidence type="ECO:0000313" key="3">
    <source>
        <dbReference type="WBParaSite" id="ACRNAN_scaffold1225.g24742.t1"/>
    </source>
</evidence>
<organism evidence="2 3">
    <name type="scientific">Acrobeloides nanus</name>
    <dbReference type="NCBI Taxonomy" id="290746"/>
    <lineage>
        <taxon>Eukaryota</taxon>
        <taxon>Metazoa</taxon>
        <taxon>Ecdysozoa</taxon>
        <taxon>Nematoda</taxon>
        <taxon>Chromadorea</taxon>
        <taxon>Rhabditida</taxon>
        <taxon>Tylenchina</taxon>
        <taxon>Cephalobomorpha</taxon>
        <taxon>Cephaloboidea</taxon>
        <taxon>Cephalobidae</taxon>
        <taxon>Acrobeloides</taxon>
    </lineage>
</organism>
<dbReference type="GO" id="GO:0003676">
    <property type="term" value="F:nucleic acid binding"/>
    <property type="evidence" value="ECO:0007669"/>
    <property type="project" value="InterPro"/>
</dbReference>
<feature type="compositionally biased region" description="Low complexity" evidence="1">
    <location>
        <begin position="568"/>
        <end position="592"/>
    </location>
</feature>
<reference evidence="3" key="1">
    <citation type="submission" date="2022-11" db="UniProtKB">
        <authorList>
            <consortium name="WormBaseParasite"/>
        </authorList>
    </citation>
    <scope>IDENTIFICATION</scope>
</reference>
<feature type="compositionally biased region" description="Basic and acidic residues" evidence="1">
    <location>
        <begin position="191"/>
        <end position="205"/>
    </location>
</feature>
<name>A0A914CLX6_9BILA</name>
<feature type="region of interest" description="Disordered" evidence="1">
    <location>
        <begin position="566"/>
        <end position="622"/>
    </location>
</feature>
<feature type="compositionally biased region" description="Basic and acidic residues" evidence="1">
    <location>
        <begin position="249"/>
        <end position="260"/>
    </location>
</feature>
<feature type="compositionally biased region" description="Basic and acidic residues" evidence="1">
    <location>
        <begin position="227"/>
        <end position="239"/>
    </location>
</feature>
<dbReference type="WBParaSite" id="ACRNAN_scaffold1225.g24742.t1">
    <property type="protein sequence ID" value="ACRNAN_scaffold1225.g24742.t1"/>
    <property type="gene ID" value="ACRNAN_scaffold1225.g24742"/>
</dbReference>
<feature type="region of interest" description="Disordered" evidence="1">
    <location>
        <begin position="147"/>
        <end position="276"/>
    </location>
</feature>
<accession>A0A914CLX6</accession>
<sequence length="622" mass="68486">MSGKVNVDKSEMKQGSSLLNLNEVAETVGDWNKLLDEEEQKPEFQELKKLYDELPKSPPFIAVISNFPFNCGKMALFVLFGGDERVIDVETKRLKGIGIVGLVEFRTMEDLRHGLSFDKQKYSGHVLKVTVLNCDLPAVEPGFFSQYERGRSEKSKNSNHYDGRRGERSSHMVNPVEQRSNRYEGGNGGGRYEDLHNGGRYKDGGGRMNAIKGRNGEGKGHWAQNYRQERPKFSDKRNSYDGSGTDATLKNEKSDREIQKHSKNQFPTPPASTPESRLQIDNLQDHNTLVVESPQSSYQQSSGFNASSQDNTSFLSNSFQSSVGQQKSFNTLAKPFIPSNIPTTKAQPSELGEVGMAEEAQSPTYFIDSSPASAYIPMTADGTPYTGTFESNGQQPNVVYSSPEGYAPVSPASQPHPELRLMQPAAAHAPASMYQSMPQQPVMVQYSGVPMQGPGGGQLVYVQYPVYIQPQMANAPLSQQPTLSIRHPGPPANFPMIPGQSMQVMPNAGAPFNPPGVPPMCPSYMPIFAQPPQQQIPQQQPPTPTFVQQTQQPQFGQPFYLQQPSHIGFNQSGYNGQQNGNNGNFGSMNGNGHRQRGRGSGIRGPSRYNNGNRMNTDPRLPS</sequence>
<evidence type="ECO:0000256" key="1">
    <source>
        <dbReference type="SAM" id="MobiDB-lite"/>
    </source>
</evidence>
<evidence type="ECO:0000313" key="2">
    <source>
        <dbReference type="Proteomes" id="UP000887540"/>
    </source>
</evidence>
<feature type="compositionally biased region" description="Basic and acidic residues" evidence="1">
    <location>
        <begin position="148"/>
        <end position="170"/>
    </location>
</feature>
<keyword evidence="2" id="KW-1185">Reference proteome</keyword>
<proteinExistence type="predicted"/>
<dbReference type="AlphaFoldDB" id="A0A914CLX6"/>
<dbReference type="Proteomes" id="UP000887540">
    <property type="component" value="Unplaced"/>
</dbReference>
<protein>
    <submittedName>
        <fullName evidence="3">RRM domain-containing protein</fullName>
    </submittedName>
</protein>
<dbReference type="SUPFAM" id="SSF54928">
    <property type="entry name" value="RNA-binding domain, RBD"/>
    <property type="match status" value="1"/>
</dbReference>